<reference evidence="1 2" key="1">
    <citation type="journal article" date="2020" name="BMC Genomics">
        <title>Intraspecific diversification of the crop wild relative Brassica cretica Lam. using demographic model selection.</title>
        <authorList>
            <person name="Kioukis A."/>
            <person name="Michalopoulou V.A."/>
            <person name="Briers L."/>
            <person name="Pirintsos S."/>
            <person name="Studholme D.J."/>
            <person name="Pavlidis P."/>
            <person name="Sarris P.F."/>
        </authorList>
    </citation>
    <scope>NUCLEOTIDE SEQUENCE [LARGE SCALE GENOMIC DNA]</scope>
    <source>
        <strain evidence="2">cv. PFS-1207/04</strain>
    </source>
</reference>
<dbReference type="EMBL" id="QGKV02000759">
    <property type="protein sequence ID" value="KAF3565535.1"/>
    <property type="molecule type" value="Genomic_DNA"/>
</dbReference>
<proteinExistence type="predicted"/>
<keyword evidence="2" id="KW-1185">Reference proteome</keyword>
<evidence type="ECO:0000313" key="2">
    <source>
        <dbReference type="Proteomes" id="UP000266723"/>
    </source>
</evidence>
<dbReference type="Proteomes" id="UP000266723">
    <property type="component" value="Unassembled WGS sequence"/>
</dbReference>
<gene>
    <name evidence="1" type="ORF">DY000_02014379</name>
</gene>
<protein>
    <submittedName>
        <fullName evidence="1">Uncharacterized protein</fullName>
    </submittedName>
</protein>
<comment type="caution">
    <text evidence="1">The sequence shown here is derived from an EMBL/GenBank/DDBJ whole genome shotgun (WGS) entry which is preliminary data.</text>
</comment>
<sequence length="150" mass="17038">MLDMSDVVFGTSLPRFISMSIYAEWLVSIDLLMRLLIDIDASGQCTDGKVHWKIDVITSPIKSLLCSFQSSVDPFYQLIYLFSGVEIRLRLNCLWAWQIGLDRRGQAVVDRCVMVDVDRCVIVGCRSIVVEQCRPRSKFRLCLASSPPCK</sequence>
<accession>A0ABQ7D291</accession>
<evidence type="ECO:0000313" key="1">
    <source>
        <dbReference type="EMBL" id="KAF3565535.1"/>
    </source>
</evidence>
<organism evidence="1 2">
    <name type="scientific">Brassica cretica</name>
    <name type="common">Mustard</name>
    <dbReference type="NCBI Taxonomy" id="69181"/>
    <lineage>
        <taxon>Eukaryota</taxon>
        <taxon>Viridiplantae</taxon>
        <taxon>Streptophyta</taxon>
        <taxon>Embryophyta</taxon>
        <taxon>Tracheophyta</taxon>
        <taxon>Spermatophyta</taxon>
        <taxon>Magnoliopsida</taxon>
        <taxon>eudicotyledons</taxon>
        <taxon>Gunneridae</taxon>
        <taxon>Pentapetalae</taxon>
        <taxon>rosids</taxon>
        <taxon>malvids</taxon>
        <taxon>Brassicales</taxon>
        <taxon>Brassicaceae</taxon>
        <taxon>Brassiceae</taxon>
        <taxon>Brassica</taxon>
    </lineage>
</organism>
<name>A0ABQ7D291_BRACR</name>